<keyword evidence="2" id="KW-1185">Reference proteome</keyword>
<dbReference type="EMBL" id="AQHF01000026">
    <property type="protein sequence ID" value="MBE0347187.1"/>
    <property type="molecule type" value="Genomic_DNA"/>
</dbReference>
<name>A0A8I0MXJ5_9GAMM</name>
<evidence type="ECO:0000313" key="2">
    <source>
        <dbReference type="Proteomes" id="UP000660708"/>
    </source>
</evidence>
<reference evidence="1 2" key="1">
    <citation type="submission" date="2015-06" db="EMBL/GenBank/DDBJ databases">
        <title>Genome sequence of Pseudoalteromonas peptidolytica.</title>
        <authorList>
            <person name="Xie B.-B."/>
            <person name="Rong J.-C."/>
            <person name="Qin Q.-L."/>
            <person name="Zhang Y.-Z."/>
        </authorList>
    </citation>
    <scope>NUCLEOTIDE SEQUENCE [LARGE SCALE GENOMIC DNA]</scope>
    <source>
        <strain evidence="1 2">F12-50-A1</strain>
    </source>
</reference>
<dbReference type="AlphaFoldDB" id="A0A8I0MXJ5"/>
<comment type="caution">
    <text evidence="1">The sequence shown here is derived from an EMBL/GenBank/DDBJ whole genome shotgun (WGS) entry which is preliminary data.</text>
</comment>
<protein>
    <submittedName>
        <fullName evidence="1">Uncharacterized protein</fullName>
    </submittedName>
</protein>
<sequence length="30" mass="3599">MGFLWQQREQYLFGLRQLTISNVVKNQSIT</sequence>
<dbReference type="Proteomes" id="UP000660708">
    <property type="component" value="Unassembled WGS sequence"/>
</dbReference>
<gene>
    <name evidence="1" type="ORF">PPEP_a6011</name>
</gene>
<proteinExistence type="predicted"/>
<accession>A0A8I0MXJ5</accession>
<organism evidence="1 2">
    <name type="scientific">Pseudoalteromonas peptidolytica F12-50-A1</name>
    <dbReference type="NCBI Taxonomy" id="1315280"/>
    <lineage>
        <taxon>Bacteria</taxon>
        <taxon>Pseudomonadati</taxon>
        <taxon>Pseudomonadota</taxon>
        <taxon>Gammaproteobacteria</taxon>
        <taxon>Alteromonadales</taxon>
        <taxon>Pseudoalteromonadaceae</taxon>
        <taxon>Pseudoalteromonas</taxon>
    </lineage>
</organism>
<evidence type="ECO:0000313" key="1">
    <source>
        <dbReference type="EMBL" id="MBE0347187.1"/>
    </source>
</evidence>